<dbReference type="EMBL" id="BTSX01000004">
    <property type="protein sequence ID" value="GMS95676.1"/>
    <property type="molecule type" value="Genomic_DNA"/>
</dbReference>
<evidence type="ECO:0000313" key="2">
    <source>
        <dbReference type="EMBL" id="GMS95676.1"/>
    </source>
</evidence>
<dbReference type="Proteomes" id="UP001432027">
    <property type="component" value="Unassembled WGS sequence"/>
</dbReference>
<feature type="non-terminal residue" evidence="2">
    <location>
        <position position="1"/>
    </location>
</feature>
<organism evidence="2 3">
    <name type="scientific">Pristionchus entomophagus</name>
    <dbReference type="NCBI Taxonomy" id="358040"/>
    <lineage>
        <taxon>Eukaryota</taxon>
        <taxon>Metazoa</taxon>
        <taxon>Ecdysozoa</taxon>
        <taxon>Nematoda</taxon>
        <taxon>Chromadorea</taxon>
        <taxon>Rhabditida</taxon>
        <taxon>Rhabditina</taxon>
        <taxon>Diplogasteromorpha</taxon>
        <taxon>Diplogasteroidea</taxon>
        <taxon>Neodiplogasteridae</taxon>
        <taxon>Pristionchus</taxon>
    </lineage>
</organism>
<proteinExistence type="predicted"/>
<evidence type="ECO:0008006" key="4">
    <source>
        <dbReference type="Google" id="ProtNLM"/>
    </source>
</evidence>
<feature type="transmembrane region" description="Helical" evidence="1">
    <location>
        <begin position="144"/>
        <end position="173"/>
    </location>
</feature>
<accession>A0AAV5TMY6</accession>
<name>A0AAV5TMY6_9BILA</name>
<keyword evidence="1" id="KW-1133">Transmembrane helix</keyword>
<comment type="caution">
    <text evidence="2">The sequence shown here is derived from an EMBL/GenBank/DDBJ whole genome shotgun (WGS) entry which is preliminary data.</text>
</comment>
<keyword evidence="3" id="KW-1185">Reference proteome</keyword>
<feature type="transmembrane region" description="Helical" evidence="1">
    <location>
        <begin position="120"/>
        <end position="137"/>
    </location>
</feature>
<dbReference type="AlphaFoldDB" id="A0AAV5TMY6"/>
<feature type="transmembrane region" description="Helical" evidence="1">
    <location>
        <begin position="198"/>
        <end position="217"/>
    </location>
</feature>
<gene>
    <name evidence="2" type="ORF">PENTCL1PPCAC_17851</name>
</gene>
<reference evidence="2" key="1">
    <citation type="submission" date="2023-10" db="EMBL/GenBank/DDBJ databases">
        <title>Genome assembly of Pristionchus species.</title>
        <authorList>
            <person name="Yoshida K."/>
            <person name="Sommer R.J."/>
        </authorList>
    </citation>
    <scope>NUCLEOTIDE SEQUENCE</scope>
    <source>
        <strain evidence="2">RS0144</strain>
    </source>
</reference>
<keyword evidence="1" id="KW-0472">Membrane</keyword>
<keyword evidence="1" id="KW-0812">Transmembrane</keyword>
<sequence>HLLFSIHFLIGYIPSLPHYLSYWYPFPLLFNPQCTHSSRLLIISFTTYSKSHFRNDSVRPENLPLVVKISMASNGYGGMETIPYKCLMGSVHVQTMTRFIIFYHLIFGVIVSLIAFPFFIWVGILTLIVFTSSLFALKRRSSALLLPFVVLLYLTLVLLLFLGGFIFFANIFFNKSSSQVFQSEFDTESLFFMDTERFAVILHLLNILLLLFHMWHLSVLSSCRKFLDCGRLSIYESQLNTLNCQRRSTEQILL</sequence>
<evidence type="ECO:0000256" key="1">
    <source>
        <dbReference type="SAM" id="Phobius"/>
    </source>
</evidence>
<evidence type="ECO:0000313" key="3">
    <source>
        <dbReference type="Proteomes" id="UP001432027"/>
    </source>
</evidence>
<protein>
    <recommendedName>
        <fullName evidence="4">G protein-coupled receptor</fullName>
    </recommendedName>
</protein>